<evidence type="ECO:0000256" key="2">
    <source>
        <dbReference type="SAM" id="Phobius"/>
    </source>
</evidence>
<keyword evidence="2" id="KW-0812">Transmembrane</keyword>
<name>A0A1D3L9K3_PLACE</name>
<feature type="compositionally biased region" description="Acidic residues" evidence="1">
    <location>
        <begin position="241"/>
        <end position="266"/>
    </location>
</feature>
<evidence type="ECO:0000313" key="4">
    <source>
        <dbReference type="Proteomes" id="UP000195879"/>
    </source>
</evidence>
<protein>
    <submittedName>
        <fullName evidence="3">CIR protein</fullName>
    </submittedName>
</protein>
<dbReference type="InterPro" id="IPR006477">
    <property type="entry name" value="Yir_bir_cir"/>
</dbReference>
<feature type="region of interest" description="Disordered" evidence="1">
    <location>
        <begin position="241"/>
        <end position="282"/>
    </location>
</feature>
<dbReference type="NCBIfam" id="TIGR01590">
    <property type="entry name" value="yir-bir-cir_Pla"/>
    <property type="match status" value="1"/>
</dbReference>
<dbReference type="Proteomes" id="UP000195879">
    <property type="component" value="Unassembled WGS sequence"/>
</dbReference>
<evidence type="ECO:0000256" key="1">
    <source>
        <dbReference type="SAM" id="MobiDB-lite"/>
    </source>
</evidence>
<sequence>MSAHVCRIFQSLYNELPDEGDEPKRENGAVVLYETYCPINENGNQQCNSNLDKIIAGFGYLLPQLFGNVDNEEDHEDQEDNYVYYALLWVSYKLQQLNKNNDKPIGLNEFFNKHIAKGDWYEEFKEQIESKIHLVDKEIDIDLMSDIYYIFKQMCGAYSNQEDDFSHLEDFSSYYNSVKICAEKLKKHSNLGKTDISSDQYLAIYDMLQQVYADFRKDHLKNNPESDDAPNLPDFKEIEVTSEPDVDEPDPQENTNEDPETQDGDVDNIPICPESELEDPEIEETVEELDDPIEIEEEMCFEISKPELTNFETELPNFEPKFFDFNIELPKFETELPIIEDEIPKLEPEHLNFEIGLPKPEPKLPDFIDGLEVSDMEVGYPIAPENLFFIDTGFSKLEDDLSIYEVKYSDLESNPPNIVDELYVPENELSYPMVKPEIIDFELPDLNIEQNDSDNQSQPHQINILTFDDPFKNPENFSDNIMCKLYGPKSVYCNRIICNRIKIGVIALSIPIALVFVYKYFPWKRTKKPKKTKKMKKVVNLLDRKKTKKIGINSIDDKKTIQKIINSNDKKKTTKRIINSNDKEKTTKRIINSNDKEKTPKRIINSNDKEKTPKRIINSNDKEKTTKRIISSNNGKTTLLFNIYKQMQLSPMPFIHLFMLLIFFIFKRKKDSIE</sequence>
<proteinExistence type="predicted"/>
<reference evidence="3 4" key="1">
    <citation type="submission" date="2016-08" db="EMBL/GenBank/DDBJ databases">
        <authorList>
            <consortium name="Pathogen Informatics"/>
        </authorList>
    </citation>
    <scope>NUCLEOTIDE SEQUENCE [LARGE SCALE GENOMIC DNA]</scope>
    <source>
        <strain evidence="3 4">DK</strain>
    </source>
</reference>
<dbReference type="EMBL" id="FMIO01000301">
    <property type="protein sequence ID" value="SCL89791.1"/>
    <property type="molecule type" value="Genomic_DNA"/>
</dbReference>
<dbReference type="Pfam" id="PF06022">
    <property type="entry name" value="Cir_Bir_Yir"/>
    <property type="match status" value="1"/>
</dbReference>
<feature type="transmembrane region" description="Helical" evidence="2">
    <location>
        <begin position="649"/>
        <end position="666"/>
    </location>
</feature>
<keyword evidence="2" id="KW-1133">Transmembrane helix</keyword>
<accession>A0A1D3L9K3</accession>
<keyword evidence="2" id="KW-0472">Membrane</keyword>
<organism evidence="3 4">
    <name type="scientific">Plasmodium chabaudi adami</name>
    <dbReference type="NCBI Taxonomy" id="5826"/>
    <lineage>
        <taxon>Eukaryota</taxon>
        <taxon>Sar</taxon>
        <taxon>Alveolata</taxon>
        <taxon>Apicomplexa</taxon>
        <taxon>Aconoidasida</taxon>
        <taxon>Haemosporida</taxon>
        <taxon>Plasmodiidae</taxon>
        <taxon>Plasmodium</taxon>
        <taxon>Plasmodium (Vinckeia)</taxon>
    </lineage>
</organism>
<gene>
    <name evidence="3" type="ORF">PCHDK_000518700</name>
</gene>
<dbReference type="AlphaFoldDB" id="A0A1D3L9K3"/>
<evidence type="ECO:0000313" key="3">
    <source>
        <dbReference type="EMBL" id="SCL89791.1"/>
    </source>
</evidence>